<sequence>MAKRLTARLSAGAALVTGLGLAGIAVSVPAQAATTLNYSCTTPLGPQTLAVALDTDAPETTSVGTDLSVTPSGTVTLNSALANGMAGALQWQDVRADIPDVEATLSDGTESATFTTDLSIARTTIFKDNAWTQDDTPDLPISGDAIAVTPEVAGTYTISAPDSFTATFHGYDAAGEAGTLSPIESTCTYVDGDKVIDTVTVEEEAEPTPTTSEPTTSEPTTSEPTTSEPTTSEPTTSEPTTSEPTTSEPTTSEPTTSEPTTSTPAPEVNDWFNEPGSLPITDDGKSFTVEGTADQAGVVSVVLLDESKKVLRTITWNVTEGSNTRDFPFAEGTDYVRLVSEDCVDSNGNDGSVAGGCNVEYYAPWVNPDSDDDDNSGDDDGAGSGSAGPETPGVVQTDGFTRVEEPAGTNSAALLLGGALLAGAGAGSVVLVRRRQAAQH</sequence>
<protein>
    <recommendedName>
        <fullName evidence="4">DUF6801 domain-containing protein</fullName>
    </recommendedName>
</protein>
<evidence type="ECO:0000256" key="2">
    <source>
        <dbReference type="SAM" id="Phobius"/>
    </source>
</evidence>
<keyword evidence="2" id="KW-0812">Transmembrane</keyword>
<evidence type="ECO:0000256" key="1">
    <source>
        <dbReference type="SAM" id="MobiDB-lite"/>
    </source>
</evidence>
<keyword evidence="3" id="KW-0732">Signal</keyword>
<evidence type="ECO:0000313" key="5">
    <source>
        <dbReference type="EMBL" id="APH02300.1"/>
    </source>
</evidence>
<feature type="region of interest" description="Disordered" evidence="1">
    <location>
        <begin position="200"/>
        <end position="286"/>
    </location>
</feature>
<evidence type="ECO:0000256" key="3">
    <source>
        <dbReference type="SAM" id="SignalP"/>
    </source>
</evidence>
<feature type="chain" id="PRO_5013267433" description="DUF6801 domain-containing protein" evidence="3">
    <location>
        <begin position="33"/>
        <end position="440"/>
    </location>
</feature>
<evidence type="ECO:0000259" key="4">
    <source>
        <dbReference type="Pfam" id="PF20611"/>
    </source>
</evidence>
<organism evidence="5 6">
    <name type="scientific">Janibacter indicus</name>
    <dbReference type="NCBI Taxonomy" id="857417"/>
    <lineage>
        <taxon>Bacteria</taxon>
        <taxon>Bacillati</taxon>
        <taxon>Actinomycetota</taxon>
        <taxon>Actinomycetes</taxon>
        <taxon>Micrococcales</taxon>
        <taxon>Intrasporangiaceae</taxon>
        <taxon>Janibacter</taxon>
    </lineage>
</organism>
<dbReference type="Pfam" id="PF20611">
    <property type="entry name" value="DUF6801"/>
    <property type="match status" value="1"/>
</dbReference>
<dbReference type="EMBL" id="CP013290">
    <property type="protein sequence ID" value="APH02300.1"/>
    <property type="molecule type" value="Genomic_DNA"/>
</dbReference>
<feature type="compositionally biased region" description="Low complexity" evidence="1">
    <location>
        <begin position="207"/>
        <end position="267"/>
    </location>
</feature>
<keyword evidence="2" id="KW-0472">Membrane</keyword>
<gene>
    <name evidence="5" type="ORF">ASJ30_12805</name>
</gene>
<dbReference type="InterPro" id="IPR046542">
    <property type="entry name" value="DUF6801"/>
</dbReference>
<dbReference type="RefSeq" id="WP_072625453.1">
    <property type="nucleotide sequence ID" value="NZ_CP013290.1"/>
</dbReference>
<feature type="signal peptide" evidence="3">
    <location>
        <begin position="1"/>
        <end position="32"/>
    </location>
</feature>
<proteinExistence type="predicted"/>
<keyword evidence="6" id="KW-1185">Reference proteome</keyword>
<feature type="domain" description="DUF6801" evidence="4">
    <location>
        <begin position="37"/>
        <end position="193"/>
    </location>
</feature>
<feature type="transmembrane region" description="Helical" evidence="2">
    <location>
        <begin position="412"/>
        <end position="432"/>
    </location>
</feature>
<dbReference type="KEGG" id="jte:ASJ30_12805"/>
<name>A0A1L3MJ22_9MICO</name>
<keyword evidence="2" id="KW-1133">Transmembrane helix</keyword>
<evidence type="ECO:0000313" key="6">
    <source>
        <dbReference type="Proteomes" id="UP000182938"/>
    </source>
</evidence>
<dbReference type="AlphaFoldDB" id="A0A1L3MJ22"/>
<feature type="region of interest" description="Disordered" evidence="1">
    <location>
        <begin position="363"/>
        <end position="404"/>
    </location>
</feature>
<feature type="compositionally biased region" description="Acidic residues" evidence="1">
    <location>
        <begin position="369"/>
        <end position="381"/>
    </location>
</feature>
<accession>A0A1L3MJ22</accession>
<reference evidence="5 6" key="1">
    <citation type="submission" date="2015-11" db="EMBL/GenBank/DDBJ databases">
        <authorList>
            <person name="Zhang Y."/>
            <person name="Guo Z."/>
        </authorList>
    </citation>
    <scope>NUCLEOTIDE SEQUENCE [LARGE SCALE GENOMIC DNA]</scope>
    <source>
        <strain evidence="5 6">YFY001</strain>
    </source>
</reference>
<dbReference type="Proteomes" id="UP000182938">
    <property type="component" value="Chromosome"/>
</dbReference>